<accession>A0A7X1EA68</accession>
<feature type="domain" description="DUF5069" evidence="1">
    <location>
        <begin position="11"/>
        <end position="143"/>
    </location>
</feature>
<comment type="caution">
    <text evidence="2">The sequence shown here is derived from an EMBL/GenBank/DDBJ whole genome shotgun (WGS) entry which is preliminary data.</text>
</comment>
<dbReference type="RefSeq" id="WP_185661801.1">
    <property type="nucleotide sequence ID" value="NZ_CAWPOO010000013.1"/>
</dbReference>
<keyword evidence="3" id="KW-1185">Reference proteome</keyword>
<dbReference type="EMBL" id="JACHVC010000013">
    <property type="protein sequence ID" value="MBC2607938.1"/>
    <property type="molecule type" value="Genomic_DNA"/>
</dbReference>
<gene>
    <name evidence="2" type="ORF">H5P27_17925</name>
</gene>
<organism evidence="2 3">
    <name type="scientific">Pelagicoccus albus</name>
    <dbReference type="NCBI Taxonomy" id="415222"/>
    <lineage>
        <taxon>Bacteria</taxon>
        <taxon>Pseudomonadati</taxon>
        <taxon>Verrucomicrobiota</taxon>
        <taxon>Opitutia</taxon>
        <taxon>Puniceicoccales</taxon>
        <taxon>Pelagicoccaceae</taxon>
        <taxon>Pelagicoccus</taxon>
    </lineage>
</organism>
<evidence type="ECO:0000313" key="3">
    <source>
        <dbReference type="Proteomes" id="UP000526501"/>
    </source>
</evidence>
<sequence>MTNYSSPDLTQQPPRSPRVRLGGFAILPRVIDKCRAVLAGTNGDYNYACALDQHFFTFTKIDPEAMKAEIAAGKGDGEILAWVMENLGRDLSLPDILAWSAYHQSRSPDNPTYRAKFNKMHETLAPDRTDIVTSFDMLDLDDYVSFGGKA</sequence>
<evidence type="ECO:0000313" key="2">
    <source>
        <dbReference type="EMBL" id="MBC2607938.1"/>
    </source>
</evidence>
<dbReference type="Proteomes" id="UP000526501">
    <property type="component" value="Unassembled WGS sequence"/>
</dbReference>
<protein>
    <submittedName>
        <fullName evidence="2">DUF5069 domain-containing protein</fullName>
    </submittedName>
</protein>
<dbReference type="InterPro" id="IPR031849">
    <property type="entry name" value="DUF5069"/>
</dbReference>
<proteinExistence type="predicted"/>
<name>A0A7X1EA68_9BACT</name>
<reference evidence="2 3" key="1">
    <citation type="submission" date="2020-07" db="EMBL/GenBank/DDBJ databases">
        <authorList>
            <person name="Feng X."/>
        </authorList>
    </citation>
    <scope>NUCLEOTIDE SEQUENCE [LARGE SCALE GENOMIC DNA]</scope>
    <source>
        <strain evidence="2 3">JCM23202</strain>
    </source>
</reference>
<dbReference type="Pfam" id="PF16798">
    <property type="entry name" value="DUF5069"/>
    <property type="match status" value="1"/>
</dbReference>
<dbReference type="AlphaFoldDB" id="A0A7X1EA68"/>
<evidence type="ECO:0000259" key="1">
    <source>
        <dbReference type="Pfam" id="PF16798"/>
    </source>
</evidence>